<dbReference type="Proteomes" id="UP000233556">
    <property type="component" value="Unassembled WGS sequence"/>
</dbReference>
<evidence type="ECO:0000313" key="1">
    <source>
        <dbReference type="EMBL" id="PKU47697.1"/>
    </source>
</evidence>
<name>A0A2I0UNT7_LIMLA</name>
<dbReference type="AlphaFoldDB" id="A0A2I0UNT7"/>
<proteinExistence type="predicted"/>
<dbReference type="EMBL" id="KZ505671">
    <property type="protein sequence ID" value="PKU47697.1"/>
    <property type="molecule type" value="Genomic_DNA"/>
</dbReference>
<reference evidence="2" key="2">
    <citation type="submission" date="2017-12" db="EMBL/GenBank/DDBJ databases">
        <title>Genome sequence of the Bar-tailed Godwit (Limosa lapponica baueri).</title>
        <authorList>
            <person name="Lima N.C.B."/>
            <person name="Parody-Merino A.M."/>
            <person name="Battley P.F."/>
            <person name="Fidler A.E."/>
            <person name="Prosdocimi F."/>
        </authorList>
    </citation>
    <scope>NUCLEOTIDE SEQUENCE [LARGE SCALE GENOMIC DNA]</scope>
</reference>
<accession>A0A2I0UNT7</accession>
<evidence type="ECO:0000313" key="2">
    <source>
        <dbReference type="Proteomes" id="UP000233556"/>
    </source>
</evidence>
<protein>
    <submittedName>
        <fullName evidence="1">Uncharacterized protein</fullName>
    </submittedName>
</protein>
<sequence length="134" mass="15171">MSFLVAHPYSKLYSKKSTSQQKPHDLCLLSPVPSEQLVLTNSSFCSPVDMSAKQAAQPEPYGRNSTEESQLIEIVVLQLRNWMRKMKRLKERTTLPEVHANFSADINNLLMPVLIDSSISTIQQKKREVKLGSL</sequence>
<gene>
    <name evidence="1" type="ORF">llap_1977</name>
</gene>
<keyword evidence="2" id="KW-1185">Reference proteome</keyword>
<organism evidence="1 2">
    <name type="scientific">Limosa lapponica baueri</name>
    <dbReference type="NCBI Taxonomy" id="1758121"/>
    <lineage>
        <taxon>Eukaryota</taxon>
        <taxon>Metazoa</taxon>
        <taxon>Chordata</taxon>
        <taxon>Craniata</taxon>
        <taxon>Vertebrata</taxon>
        <taxon>Euteleostomi</taxon>
        <taxon>Archelosauria</taxon>
        <taxon>Archosauria</taxon>
        <taxon>Dinosauria</taxon>
        <taxon>Saurischia</taxon>
        <taxon>Theropoda</taxon>
        <taxon>Coelurosauria</taxon>
        <taxon>Aves</taxon>
        <taxon>Neognathae</taxon>
        <taxon>Neoaves</taxon>
        <taxon>Charadriiformes</taxon>
        <taxon>Scolopacidae</taxon>
        <taxon>Limosa</taxon>
    </lineage>
</organism>
<reference evidence="2" key="1">
    <citation type="submission" date="2017-11" db="EMBL/GenBank/DDBJ databases">
        <authorList>
            <person name="Lima N.C."/>
            <person name="Parody-Merino A.M."/>
            <person name="Battley P.F."/>
            <person name="Fidler A.E."/>
            <person name="Prosdocimi F."/>
        </authorList>
    </citation>
    <scope>NUCLEOTIDE SEQUENCE [LARGE SCALE GENOMIC DNA]</scope>
</reference>